<evidence type="ECO:0000313" key="3">
    <source>
        <dbReference type="Proteomes" id="UP000327157"/>
    </source>
</evidence>
<dbReference type="Proteomes" id="UP000327157">
    <property type="component" value="Chromosome 7"/>
</dbReference>
<dbReference type="PANTHER" id="PTHR37610:SF38">
    <property type="entry name" value="RETROTRANSPOSON COPIA-LIKE N-TERMINAL DOMAIN-CONTAINING PROTEIN"/>
    <property type="match status" value="1"/>
</dbReference>
<keyword evidence="3" id="KW-1185">Reference proteome</keyword>
<feature type="region of interest" description="Disordered" evidence="1">
    <location>
        <begin position="387"/>
        <end position="413"/>
    </location>
</feature>
<comment type="caution">
    <text evidence="2">The sequence shown here is derived from an EMBL/GenBank/DDBJ whole genome shotgun (WGS) entry which is preliminary data.</text>
</comment>
<sequence>MASAKGSGILKLEGSARNPTNNPVLNHVVIQNDASTVPNTMKLNGSNYPLWSSVLEMHIVGRSRKGFMIGSTNEPTEDSAEYETWETGNAIVKWWLINSIEPAVMGFFIHLRTAKEVWEKVAQTYYDGSDISQIYELKVKSFKLRQEGQSVEIQIDRVYVFLAGLDDIFDKVRSEILCTQPLPSVEEVFSVVQRETQRHATMMDGTAAPRPNNLSNQSLNSCPFTQENEDDLKCTFYGQTCHTKDMYFAKHGVPDWFPELKKKLRIKEAETTSNDLSQTLLTHPTHCDSEYIATVNGTHTPVVGVGTVYLTLLLFQGLGGENTVGNMSWLDLEGDVIVEQCAEPRTVGAECTMGTECTDYSVVGAVADVDDLRLSLTEPIRESWPATVEESPVVQQPLAEPNTPSLSSSKVSPNTSFLNMPKVSIVNDCVTNPSNNVSTYKLPLRQN</sequence>
<dbReference type="AlphaFoldDB" id="A0A5N5EZ38"/>
<dbReference type="OrthoDB" id="1190472at2759"/>
<dbReference type="Pfam" id="PF14223">
    <property type="entry name" value="Retrotran_gag_2"/>
    <property type="match status" value="1"/>
</dbReference>
<reference evidence="3" key="2">
    <citation type="submission" date="2019-10" db="EMBL/GenBank/DDBJ databases">
        <title>A de novo genome assembly of a pear dwarfing rootstock.</title>
        <authorList>
            <person name="Wang F."/>
            <person name="Wang J."/>
            <person name="Li S."/>
            <person name="Zhang Y."/>
            <person name="Fang M."/>
            <person name="Ma L."/>
            <person name="Zhao Y."/>
            <person name="Jiang S."/>
        </authorList>
    </citation>
    <scope>NUCLEOTIDE SEQUENCE [LARGE SCALE GENOMIC DNA]</scope>
</reference>
<protein>
    <recommendedName>
        <fullName evidence="4">Retrotransposon Copia-like N-terminal domain-containing protein</fullName>
    </recommendedName>
</protein>
<gene>
    <name evidence="2" type="ORF">D8674_031445</name>
</gene>
<feature type="compositionally biased region" description="Polar residues" evidence="1">
    <location>
        <begin position="402"/>
        <end position="413"/>
    </location>
</feature>
<name>A0A5N5EZ38_9ROSA</name>
<reference evidence="2 3" key="3">
    <citation type="submission" date="2019-11" db="EMBL/GenBank/DDBJ databases">
        <title>A de novo genome assembly of a pear dwarfing rootstock.</title>
        <authorList>
            <person name="Wang F."/>
            <person name="Wang J."/>
            <person name="Li S."/>
            <person name="Zhang Y."/>
            <person name="Fang M."/>
            <person name="Ma L."/>
            <person name="Zhao Y."/>
            <person name="Jiang S."/>
        </authorList>
    </citation>
    <scope>NUCLEOTIDE SEQUENCE [LARGE SCALE GENOMIC DNA]</scope>
    <source>
        <strain evidence="2">S2</strain>
        <tissue evidence="2">Leaf</tissue>
    </source>
</reference>
<reference evidence="2 3" key="1">
    <citation type="submission" date="2019-09" db="EMBL/GenBank/DDBJ databases">
        <authorList>
            <person name="Ou C."/>
        </authorList>
    </citation>
    <scope>NUCLEOTIDE SEQUENCE [LARGE SCALE GENOMIC DNA]</scope>
    <source>
        <strain evidence="2">S2</strain>
        <tissue evidence="2">Leaf</tissue>
    </source>
</reference>
<evidence type="ECO:0008006" key="4">
    <source>
        <dbReference type="Google" id="ProtNLM"/>
    </source>
</evidence>
<proteinExistence type="predicted"/>
<dbReference type="EMBL" id="SMOL01000781">
    <property type="protein sequence ID" value="KAB2595995.1"/>
    <property type="molecule type" value="Genomic_DNA"/>
</dbReference>
<evidence type="ECO:0000313" key="2">
    <source>
        <dbReference type="EMBL" id="KAB2595995.1"/>
    </source>
</evidence>
<accession>A0A5N5EZ38</accession>
<evidence type="ECO:0000256" key="1">
    <source>
        <dbReference type="SAM" id="MobiDB-lite"/>
    </source>
</evidence>
<organism evidence="2 3">
    <name type="scientific">Pyrus ussuriensis x Pyrus communis</name>
    <dbReference type="NCBI Taxonomy" id="2448454"/>
    <lineage>
        <taxon>Eukaryota</taxon>
        <taxon>Viridiplantae</taxon>
        <taxon>Streptophyta</taxon>
        <taxon>Embryophyta</taxon>
        <taxon>Tracheophyta</taxon>
        <taxon>Spermatophyta</taxon>
        <taxon>Magnoliopsida</taxon>
        <taxon>eudicotyledons</taxon>
        <taxon>Gunneridae</taxon>
        <taxon>Pentapetalae</taxon>
        <taxon>rosids</taxon>
        <taxon>fabids</taxon>
        <taxon>Rosales</taxon>
        <taxon>Rosaceae</taxon>
        <taxon>Amygdaloideae</taxon>
        <taxon>Maleae</taxon>
        <taxon>Pyrus</taxon>
    </lineage>
</organism>
<dbReference type="PANTHER" id="PTHR37610">
    <property type="entry name" value="CCHC-TYPE DOMAIN-CONTAINING PROTEIN"/>
    <property type="match status" value="1"/>
</dbReference>